<keyword evidence="3" id="KW-1185">Reference proteome</keyword>
<feature type="compositionally biased region" description="Polar residues" evidence="1">
    <location>
        <begin position="181"/>
        <end position="190"/>
    </location>
</feature>
<feature type="compositionally biased region" description="Polar residues" evidence="1">
    <location>
        <begin position="12"/>
        <end position="24"/>
    </location>
</feature>
<accession>A0A8K0RAZ5</accession>
<feature type="compositionally biased region" description="Basic and acidic residues" evidence="1">
    <location>
        <begin position="198"/>
        <end position="207"/>
    </location>
</feature>
<organism evidence="2 3">
    <name type="scientific">Paraphoma chrysanthemicola</name>
    <dbReference type="NCBI Taxonomy" id="798071"/>
    <lineage>
        <taxon>Eukaryota</taxon>
        <taxon>Fungi</taxon>
        <taxon>Dikarya</taxon>
        <taxon>Ascomycota</taxon>
        <taxon>Pezizomycotina</taxon>
        <taxon>Dothideomycetes</taxon>
        <taxon>Pleosporomycetidae</taxon>
        <taxon>Pleosporales</taxon>
        <taxon>Pleosporineae</taxon>
        <taxon>Phaeosphaeriaceae</taxon>
        <taxon>Paraphoma</taxon>
    </lineage>
</organism>
<evidence type="ECO:0000313" key="3">
    <source>
        <dbReference type="Proteomes" id="UP000813461"/>
    </source>
</evidence>
<feature type="region of interest" description="Disordered" evidence="1">
    <location>
        <begin position="1"/>
        <end position="25"/>
    </location>
</feature>
<protein>
    <submittedName>
        <fullName evidence="2">Uncharacterized protein</fullName>
    </submittedName>
</protein>
<proteinExistence type="predicted"/>
<dbReference type="EMBL" id="JAGMVJ010000004">
    <property type="protein sequence ID" value="KAH7091090.1"/>
    <property type="molecule type" value="Genomic_DNA"/>
</dbReference>
<feature type="region of interest" description="Disordered" evidence="1">
    <location>
        <begin position="178"/>
        <end position="207"/>
    </location>
</feature>
<comment type="caution">
    <text evidence="2">The sequence shown here is derived from an EMBL/GenBank/DDBJ whole genome shotgun (WGS) entry which is preliminary data.</text>
</comment>
<gene>
    <name evidence="2" type="ORF">FB567DRAFT_264372</name>
</gene>
<dbReference type="Proteomes" id="UP000813461">
    <property type="component" value="Unassembled WGS sequence"/>
</dbReference>
<dbReference type="AlphaFoldDB" id="A0A8K0RAZ5"/>
<evidence type="ECO:0000313" key="2">
    <source>
        <dbReference type="EMBL" id="KAH7091090.1"/>
    </source>
</evidence>
<evidence type="ECO:0000256" key="1">
    <source>
        <dbReference type="SAM" id="MobiDB-lite"/>
    </source>
</evidence>
<reference evidence="2" key="1">
    <citation type="journal article" date="2021" name="Nat. Commun.">
        <title>Genetic determinants of endophytism in the Arabidopsis root mycobiome.</title>
        <authorList>
            <person name="Mesny F."/>
            <person name="Miyauchi S."/>
            <person name="Thiergart T."/>
            <person name="Pickel B."/>
            <person name="Atanasova L."/>
            <person name="Karlsson M."/>
            <person name="Huettel B."/>
            <person name="Barry K.W."/>
            <person name="Haridas S."/>
            <person name="Chen C."/>
            <person name="Bauer D."/>
            <person name="Andreopoulos W."/>
            <person name="Pangilinan J."/>
            <person name="LaButti K."/>
            <person name="Riley R."/>
            <person name="Lipzen A."/>
            <person name="Clum A."/>
            <person name="Drula E."/>
            <person name="Henrissat B."/>
            <person name="Kohler A."/>
            <person name="Grigoriev I.V."/>
            <person name="Martin F.M."/>
            <person name="Hacquard S."/>
        </authorList>
    </citation>
    <scope>NUCLEOTIDE SEQUENCE</scope>
    <source>
        <strain evidence="2">MPI-SDFR-AT-0120</strain>
    </source>
</reference>
<name>A0A8K0RAZ5_9PLEO</name>
<sequence length="207" mass="22607">MAGRASDLAAASSDNCAGSQSMVPSPSGRCWGAHAGRGLPGLRAWAFWVLVFPRALRESRKRASLPDNPKRTMAKTVGRPGLRDERDRHAVALDRQEHERPWCEPPDSRDMPCRTLHSFLRLAKGDCTLRHPRTFPARVSASRGTRIKSRLRGERVKPAAATSLAADARPRGALMVAVKAPSQSERSTLLVSPKAKGVHADKNILQP</sequence>